<name>C6WBL1_ACTMD</name>
<organism evidence="2 3">
    <name type="scientific">Actinosynnema mirum (strain ATCC 29888 / DSM 43827 / JCM 3225 / NBRC 14064 / NCIMB 13271 / NRRL B-12336 / IMRU 3971 / 101)</name>
    <dbReference type="NCBI Taxonomy" id="446462"/>
    <lineage>
        <taxon>Bacteria</taxon>
        <taxon>Bacillati</taxon>
        <taxon>Actinomycetota</taxon>
        <taxon>Actinomycetes</taxon>
        <taxon>Pseudonocardiales</taxon>
        <taxon>Pseudonocardiaceae</taxon>
        <taxon>Actinosynnema</taxon>
    </lineage>
</organism>
<dbReference type="AlphaFoldDB" id="C6WBL1"/>
<accession>C6WBL1</accession>
<reference evidence="2 3" key="1">
    <citation type="journal article" date="2009" name="Stand. Genomic Sci.">
        <title>Complete genome sequence of Actinosynnema mirum type strain (101).</title>
        <authorList>
            <person name="Land M."/>
            <person name="Lapidus A."/>
            <person name="Mayilraj S."/>
            <person name="Chen F."/>
            <person name="Copeland A."/>
            <person name="Del Rio T.G."/>
            <person name="Nolan M."/>
            <person name="Lucas S."/>
            <person name="Tice H."/>
            <person name="Cheng J.F."/>
            <person name="Chertkov O."/>
            <person name="Bruce D."/>
            <person name="Goodwin L."/>
            <person name="Pitluck S."/>
            <person name="Rohde M."/>
            <person name="Goker M."/>
            <person name="Pati A."/>
            <person name="Ivanova N."/>
            <person name="Mavromatis K."/>
            <person name="Chen A."/>
            <person name="Palaniappan K."/>
            <person name="Hauser L."/>
            <person name="Chang Y.J."/>
            <person name="Jeffries C.C."/>
            <person name="Brettin T."/>
            <person name="Detter J.C."/>
            <person name="Han C."/>
            <person name="Chain P."/>
            <person name="Tindall B.J."/>
            <person name="Bristow J."/>
            <person name="Eisen J.A."/>
            <person name="Markowitz V."/>
            <person name="Hugenholtz P."/>
            <person name="Kyrpides N.C."/>
            <person name="Klenk H.P."/>
        </authorList>
    </citation>
    <scope>NUCLEOTIDE SEQUENCE [LARGE SCALE GENOMIC DNA]</scope>
    <source>
        <strain evidence="3">ATCC 29888 / DSM 43827 / JCM 3225 / NBRC 14064 / NCIMB 13271 / NRRL B-12336 / IMRU 3971 / 101</strain>
    </source>
</reference>
<sequence length="294" mass="31478">MGRQLTWISGASALGGSTSTVLTDRAAGHRVLKGVKNLNVAGVEYLTTEVPGLDGTQVTDLFAPPRVVQLPMEVHGATRMQFLARLRALELALDPAVPGELELMQADGRRFRLRARYLRGLEGSEDQDEGGDGRWARFVLSLYVEDPWWYAAEPIRVPFSYSAGGTFFPILPLVLSSSSINGAATLSNPGTVPSWPVWTATAPGSALTIANSRTGQQISVNGVIPAGRTLTIDTRLGAARVQLDDGTDWWPQLTGTPVFWPVPPGETPISVALVAAGPGSEVVCTWTPRYRSAT</sequence>
<protein>
    <recommendedName>
        <fullName evidence="1">Siphovirus-type tail component C-terminal domain-containing protein</fullName>
    </recommendedName>
</protein>
<dbReference type="HOGENOM" id="CLU_849712_0_0_11"/>
<gene>
    <name evidence="2" type="ordered locus">Amir_1630</name>
</gene>
<dbReference type="Proteomes" id="UP000002213">
    <property type="component" value="Chromosome"/>
</dbReference>
<dbReference type="OrthoDB" id="4519759at2"/>
<dbReference type="EMBL" id="CP001630">
    <property type="protein sequence ID" value="ACU35579.1"/>
    <property type="molecule type" value="Genomic_DNA"/>
</dbReference>
<dbReference type="KEGG" id="ami:Amir_1630"/>
<evidence type="ECO:0000259" key="1">
    <source>
        <dbReference type="Pfam" id="PF22768"/>
    </source>
</evidence>
<evidence type="ECO:0000313" key="2">
    <source>
        <dbReference type="EMBL" id="ACU35579.1"/>
    </source>
</evidence>
<evidence type="ECO:0000313" key="3">
    <source>
        <dbReference type="Proteomes" id="UP000002213"/>
    </source>
</evidence>
<dbReference type="STRING" id="446462.Amir_1630"/>
<keyword evidence="3" id="KW-1185">Reference proteome</keyword>
<dbReference type="eggNOG" id="COG4722">
    <property type="taxonomic scope" value="Bacteria"/>
</dbReference>
<dbReference type="Pfam" id="PF22768">
    <property type="entry name" value="SPP1_Dit"/>
    <property type="match status" value="1"/>
</dbReference>
<dbReference type="Gene3D" id="2.60.120.860">
    <property type="match status" value="1"/>
</dbReference>
<dbReference type="RefSeq" id="WP_015800468.1">
    <property type="nucleotide sequence ID" value="NC_013093.1"/>
</dbReference>
<dbReference type="InterPro" id="IPR054738">
    <property type="entry name" value="Siphovirus-type_tail_C"/>
</dbReference>
<feature type="domain" description="Siphovirus-type tail component C-terminal" evidence="1">
    <location>
        <begin position="190"/>
        <end position="290"/>
    </location>
</feature>
<proteinExistence type="predicted"/>